<dbReference type="EMBL" id="JAGGDJ010000003">
    <property type="protein sequence ID" value="MBO7744169.1"/>
    <property type="molecule type" value="Genomic_DNA"/>
</dbReference>
<name>A0ABS3W770_9BACL</name>
<comment type="caution">
    <text evidence="1">The sequence shown here is derived from an EMBL/GenBank/DDBJ whole genome shotgun (WGS) entry which is preliminary data.</text>
</comment>
<reference evidence="1 2" key="1">
    <citation type="submission" date="2021-03" db="EMBL/GenBank/DDBJ databases">
        <title>Paenibacillus artemisicola MWE-103 whole genome sequence.</title>
        <authorList>
            <person name="Ham Y.J."/>
        </authorList>
    </citation>
    <scope>NUCLEOTIDE SEQUENCE [LARGE SCALE GENOMIC DNA]</scope>
    <source>
        <strain evidence="1 2">MWE-103</strain>
    </source>
</reference>
<gene>
    <name evidence="1" type="ORF">I8J29_08190</name>
</gene>
<dbReference type="RefSeq" id="WP_208847112.1">
    <property type="nucleotide sequence ID" value="NZ_JAGGDJ010000003.1"/>
</dbReference>
<keyword evidence="2" id="KW-1185">Reference proteome</keyword>
<protein>
    <submittedName>
        <fullName evidence="1">Uncharacterized protein</fullName>
    </submittedName>
</protein>
<proteinExistence type="predicted"/>
<accession>A0ABS3W770</accession>
<evidence type="ECO:0000313" key="1">
    <source>
        <dbReference type="EMBL" id="MBO7744169.1"/>
    </source>
</evidence>
<sequence>MTKTLEVSKAEYRQMKITLEQYRKNKSLLGFFEAHCENNSAEYEKLNKKVQMIESLIDLIGDEEIKKIIAFRYLKGQPHKITVLHFAGMYSDSTIDRRIITGITELIIAAKVTGNFEFLISS</sequence>
<dbReference type="Proteomes" id="UP000670947">
    <property type="component" value="Unassembled WGS sequence"/>
</dbReference>
<organism evidence="1 2">
    <name type="scientific">Paenibacillus artemisiicola</name>
    <dbReference type="NCBI Taxonomy" id="1172618"/>
    <lineage>
        <taxon>Bacteria</taxon>
        <taxon>Bacillati</taxon>
        <taxon>Bacillota</taxon>
        <taxon>Bacilli</taxon>
        <taxon>Bacillales</taxon>
        <taxon>Paenibacillaceae</taxon>
        <taxon>Paenibacillus</taxon>
    </lineage>
</organism>
<evidence type="ECO:0000313" key="2">
    <source>
        <dbReference type="Proteomes" id="UP000670947"/>
    </source>
</evidence>